<dbReference type="RefSeq" id="WP_052056474.1">
    <property type="nucleotide sequence ID" value="NZ_JQED01000017.1"/>
</dbReference>
<dbReference type="Pfam" id="PF00990">
    <property type="entry name" value="GGDEF"/>
    <property type="match status" value="1"/>
</dbReference>
<dbReference type="EC" id="2.7.7.65" evidence="2"/>
<dbReference type="SMART" id="SM00267">
    <property type="entry name" value="GGDEF"/>
    <property type="match status" value="1"/>
</dbReference>
<dbReference type="Proteomes" id="UP000029843">
    <property type="component" value="Unassembled WGS sequence"/>
</dbReference>
<gene>
    <name evidence="5" type="ORF">ND2E_2940</name>
</gene>
<evidence type="ECO:0000313" key="5">
    <source>
        <dbReference type="EMBL" id="KGJ92692.1"/>
    </source>
</evidence>
<dbReference type="GO" id="GO:0052621">
    <property type="term" value="F:diguanylate cyclase activity"/>
    <property type="evidence" value="ECO:0007669"/>
    <property type="project" value="UniProtKB-EC"/>
</dbReference>
<dbReference type="InterPro" id="IPR050469">
    <property type="entry name" value="Diguanylate_Cyclase"/>
</dbReference>
<comment type="caution">
    <text evidence="5">The sequence shown here is derived from an EMBL/GenBank/DDBJ whole genome shotgun (WGS) entry which is preliminary data.</text>
</comment>
<dbReference type="InterPro" id="IPR043128">
    <property type="entry name" value="Rev_trsase/Diguanyl_cyclase"/>
</dbReference>
<dbReference type="Gene3D" id="3.30.70.270">
    <property type="match status" value="1"/>
</dbReference>
<dbReference type="PANTHER" id="PTHR45138">
    <property type="entry name" value="REGULATORY COMPONENTS OF SENSORY TRANSDUCTION SYSTEM"/>
    <property type="match status" value="1"/>
</dbReference>
<dbReference type="NCBIfam" id="TIGR00254">
    <property type="entry name" value="GGDEF"/>
    <property type="match status" value="1"/>
</dbReference>
<evidence type="ECO:0000256" key="3">
    <source>
        <dbReference type="ARBA" id="ARBA00034247"/>
    </source>
</evidence>
<dbReference type="OrthoDB" id="9812260at2"/>
<proteinExistence type="predicted"/>
<reference evidence="5 6" key="1">
    <citation type="submission" date="2014-08" db="EMBL/GenBank/DDBJ databases">
        <title>Genomic and Phenotypic Diversity of Colwellia psychrerythraea strains from Disparate Marine Basins.</title>
        <authorList>
            <person name="Techtmann S.M."/>
            <person name="Stelling S.C."/>
            <person name="Utturkar S.M."/>
            <person name="Alshibli N."/>
            <person name="Harris A."/>
            <person name="Brown S.D."/>
            <person name="Hazen T.C."/>
        </authorList>
    </citation>
    <scope>NUCLEOTIDE SEQUENCE [LARGE SCALE GENOMIC DNA]</scope>
    <source>
        <strain evidence="5 6">ND2E</strain>
    </source>
</reference>
<dbReference type="PATRIC" id="fig|28229.4.peg.1984"/>
<evidence type="ECO:0000256" key="2">
    <source>
        <dbReference type="ARBA" id="ARBA00012528"/>
    </source>
</evidence>
<feature type="domain" description="GGDEF" evidence="4">
    <location>
        <begin position="173"/>
        <end position="302"/>
    </location>
</feature>
<name>A0A099KS60_COLPS</name>
<dbReference type="AlphaFoldDB" id="A0A099KS60"/>
<dbReference type="InterPro" id="IPR000160">
    <property type="entry name" value="GGDEF_dom"/>
</dbReference>
<dbReference type="FunFam" id="3.30.70.270:FF:000001">
    <property type="entry name" value="Diguanylate cyclase domain protein"/>
    <property type="match status" value="1"/>
</dbReference>
<dbReference type="EMBL" id="JQED01000017">
    <property type="protein sequence ID" value="KGJ92692.1"/>
    <property type="molecule type" value="Genomic_DNA"/>
</dbReference>
<dbReference type="SUPFAM" id="SSF55073">
    <property type="entry name" value="Nucleotide cyclase"/>
    <property type="match status" value="1"/>
</dbReference>
<dbReference type="InterPro" id="IPR029787">
    <property type="entry name" value="Nucleotide_cyclase"/>
</dbReference>
<comment type="cofactor">
    <cofactor evidence="1">
        <name>Mg(2+)</name>
        <dbReference type="ChEBI" id="CHEBI:18420"/>
    </cofactor>
</comment>
<protein>
    <recommendedName>
        <fullName evidence="2">diguanylate cyclase</fullName>
        <ecNumber evidence="2">2.7.7.65</ecNumber>
    </recommendedName>
</protein>
<dbReference type="PANTHER" id="PTHR45138:SF9">
    <property type="entry name" value="DIGUANYLATE CYCLASE DGCM-RELATED"/>
    <property type="match status" value="1"/>
</dbReference>
<comment type="catalytic activity">
    <reaction evidence="3">
        <text>2 GTP = 3',3'-c-di-GMP + 2 diphosphate</text>
        <dbReference type="Rhea" id="RHEA:24898"/>
        <dbReference type="ChEBI" id="CHEBI:33019"/>
        <dbReference type="ChEBI" id="CHEBI:37565"/>
        <dbReference type="ChEBI" id="CHEBI:58805"/>
        <dbReference type="EC" id="2.7.7.65"/>
    </reaction>
</comment>
<accession>A0A099KS60</accession>
<evidence type="ECO:0000256" key="1">
    <source>
        <dbReference type="ARBA" id="ARBA00001946"/>
    </source>
</evidence>
<organism evidence="5 6">
    <name type="scientific">Colwellia psychrerythraea</name>
    <name type="common">Vibrio psychroerythus</name>
    <dbReference type="NCBI Taxonomy" id="28229"/>
    <lineage>
        <taxon>Bacteria</taxon>
        <taxon>Pseudomonadati</taxon>
        <taxon>Pseudomonadota</taxon>
        <taxon>Gammaproteobacteria</taxon>
        <taxon>Alteromonadales</taxon>
        <taxon>Colwelliaceae</taxon>
        <taxon>Colwellia</taxon>
    </lineage>
</organism>
<evidence type="ECO:0000259" key="4">
    <source>
        <dbReference type="PROSITE" id="PS50887"/>
    </source>
</evidence>
<dbReference type="CDD" id="cd01949">
    <property type="entry name" value="GGDEF"/>
    <property type="match status" value="1"/>
</dbReference>
<dbReference type="PROSITE" id="PS50887">
    <property type="entry name" value="GGDEF"/>
    <property type="match status" value="1"/>
</dbReference>
<evidence type="ECO:0000313" key="6">
    <source>
        <dbReference type="Proteomes" id="UP000029843"/>
    </source>
</evidence>
<sequence length="306" mass="34888">MIKKLKSNYQLLNFNSAHPLWLNAILKTEAIERVSYILLCRLQTTVEPELLFSIFHQEVSKYLPIFNVRFVASNFELDLLEQDQGGYCISQRLAAKDKSLGCLKCYFTDKPTLAQVQLLKKLVKILSYPLNNAIQYQQVKHMALTDNLTGLANRNQFETTYQVLVSKNLEKQTCFSLLVIDLDGFKKVNDQFGHQTGDLVLCSFAKILLACCREQDKVFRFGGDEFTILLNDTSVESVPRIALRIAKLMETCQLLAKFGLSCSIGSALYHRYDESKQLYGRADEALYRAKEKGKNCLEMSPCSQMT</sequence>